<reference evidence="1 2" key="1">
    <citation type="submission" date="2019-01" db="EMBL/GenBank/DDBJ databases">
        <title>Draft genome sequence of Dictyobacter sp. Uno17.</title>
        <authorList>
            <person name="Wang C.M."/>
            <person name="Zheng Y."/>
            <person name="Sakai Y."/>
            <person name="Abe K."/>
            <person name="Yokota A."/>
            <person name="Yabe S."/>
        </authorList>
    </citation>
    <scope>NUCLEOTIDE SEQUENCE [LARGE SCALE GENOMIC DNA]</scope>
    <source>
        <strain evidence="1 2">Uno17</strain>
    </source>
</reference>
<dbReference type="Proteomes" id="UP000322530">
    <property type="component" value="Unassembled WGS sequence"/>
</dbReference>
<evidence type="ECO:0000313" key="1">
    <source>
        <dbReference type="EMBL" id="GCF09051.1"/>
    </source>
</evidence>
<dbReference type="EMBL" id="BIXY01000035">
    <property type="protein sequence ID" value="GCF09051.1"/>
    <property type="molecule type" value="Genomic_DNA"/>
</dbReference>
<dbReference type="OrthoDB" id="1637728at2"/>
<gene>
    <name evidence="1" type="ORF">KDI_26150</name>
</gene>
<dbReference type="InterPro" id="IPR029063">
    <property type="entry name" value="SAM-dependent_MTases_sf"/>
</dbReference>
<dbReference type="RefSeq" id="WP_149402012.1">
    <property type="nucleotide sequence ID" value="NZ_BIXY01000035.1"/>
</dbReference>
<dbReference type="SUPFAM" id="SSF53335">
    <property type="entry name" value="S-adenosyl-L-methionine-dependent methyltransferases"/>
    <property type="match status" value="1"/>
</dbReference>
<comment type="caution">
    <text evidence="1">The sequence shown here is derived from an EMBL/GenBank/DDBJ whole genome shotgun (WGS) entry which is preliminary data.</text>
</comment>
<accession>A0A5A5TC24</accession>
<sequence length="341" mass="37787">MKIALKITPQRSTQYAHMTAILATPEVLASPLGAMIQTLQPVTLAGQAYLLATVEDANDECLPLLQHLIPRLGAISEAHEYFEQVGDIAGPLLRPLEPQFTPFVPFEMAEARRYKGKTNETFTRVLLNAALFAGHYRSQDPTQTSQRLRILDPLSGGGTTLFLALALGYDAFGIDLGRQDVDSTAVFIRQYLASEHIHLKETDERGRHSGRRYQFEIGRKGQAHHLVLAHGNAAESAFHMREVVGGPHMHAIVGDLPYGIQHLGEVSSLLSKALPVWEEMLFPGGTVALAWNATRIEREALVALFQKHTQLQVRNDAPYTQFSHPVDRVIKKRDILVAVKA</sequence>
<organism evidence="1 2">
    <name type="scientific">Dictyobacter arantiisoli</name>
    <dbReference type="NCBI Taxonomy" id="2014874"/>
    <lineage>
        <taxon>Bacteria</taxon>
        <taxon>Bacillati</taxon>
        <taxon>Chloroflexota</taxon>
        <taxon>Ktedonobacteria</taxon>
        <taxon>Ktedonobacterales</taxon>
        <taxon>Dictyobacteraceae</taxon>
        <taxon>Dictyobacter</taxon>
    </lineage>
</organism>
<protein>
    <submittedName>
        <fullName evidence="1">Uncharacterized protein</fullName>
    </submittedName>
</protein>
<dbReference type="Gene3D" id="3.40.50.150">
    <property type="entry name" value="Vaccinia Virus protein VP39"/>
    <property type="match status" value="1"/>
</dbReference>
<dbReference type="AlphaFoldDB" id="A0A5A5TC24"/>
<evidence type="ECO:0000313" key="2">
    <source>
        <dbReference type="Proteomes" id="UP000322530"/>
    </source>
</evidence>
<name>A0A5A5TC24_9CHLR</name>
<proteinExistence type="predicted"/>
<keyword evidence="2" id="KW-1185">Reference proteome</keyword>